<protein>
    <submittedName>
        <fullName evidence="5">Histone-like transcription factor and archaeal histone family protein</fullName>
    </submittedName>
</protein>
<dbReference type="PANTHER" id="PTHR10252:SF54">
    <property type="entry name" value="CHROMATIN ACCESSIBILITY COMPLEX PROTEIN 1"/>
    <property type="match status" value="1"/>
</dbReference>
<proteinExistence type="predicted"/>
<feature type="region of interest" description="Disordered" evidence="3">
    <location>
        <begin position="138"/>
        <end position="211"/>
    </location>
</feature>
<dbReference type="KEGG" id="mbe:MBM_00842"/>
<organism evidence="5 6">
    <name type="scientific">Marssonina brunnea f. sp. multigermtubi (strain MB_m1)</name>
    <name type="common">Marssonina leaf spot fungus</name>
    <dbReference type="NCBI Taxonomy" id="1072389"/>
    <lineage>
        <taxon>Eukaryota</taxon>
        <taxon>Fungi</taxon>
        <taxon>Dikarya</taxon>
        <taxon>Ascomycota</taxon>
        <taxon>Pezizomycotina</taxon>
        <taxon>Leotiomycetes</taxon>
        <taxon>Helotiales</taxon>
        <taxon>Drepanopezizaceae</taxon>
        <taxon>Drepanopeziza</taxon>
    </lineage>
</organism>
<dbReference type="EMBL" id="JH921428">
    <property type="protein sequence ID" value="EKD21729.1"/>
    <property type="molecule type" value="Genomic_DNA"/>
</dbReference>
<accession>K1Y9A0</accession>
<evidence type="ECO:0000256" key="1">
    <source>
        <dbReference type="ARBA" id="ARBA00004123"/>
    </source>
</evidence>
<evidence type="ECO:0000313" key="6">
    <source>
        <dbReference type="Proteomes" id="UP000006753"/>
    </source>
</evidence>
<dbReference type="HOGENOM" id="CLU_045277_7_2_1"/>
<evidence type="ECO:0000256" key="2">
    <source>
        <dbReference type="ARBA" id="ARBA00023242"/>
    </source>
</evidence>
<dbReference type="Pfam" id="PF00808">
    <property type="entry name" value="CBFD_NFYB_HMF"/>
    <property type="match status" value="1"/>
</dbReference>
<keyword evidence="2" id="KW-0539">Nucleus</keyword>
<dbReference type="STRING" id="1072389.K1Y9A0"/>
<dbReference type="InterPro" id="IPR003958">
    <property type="entry name" value="CBFA_NFYB_domain"/>
</dbReference>
<feature type="domain" description="Transcription factor CBF/NF-Y/archaeal histone" evidence="4">
    <location>
        <begin position="19"/>
        <end position="84"/>
    </location>
</feature>
<dbReference type="InterPro" id="IPR009072">
    <property type="entry name" value="Histone-fold"/>
</dbReference>
<dbReference type="SUPFAM" id="SSF47113">
    <property type="entry name" value="Histone-fold"/>
    <property type="match status" value="1"/>
</dbReference>
<dbReference type="InParanoid" id="K1Y9A0"/>
<dbReference type="GO" id="GO:0008623">
    <property type="term" value="C:CHRAC"/>
    <property type="evidence" value="ECO:0007669"/>
    <property type="project" value="TreeGrafter"/>
</dbReference>
<dbReference type="CDD" id="cd23645">
    <property type="entry name" value="HFD_Dpb3-like"/>
    <property type="match status" value="1"/>
</dbReference>
<evidence type="ECO:0000313" key="5">
    <source>
        <dbReference type="EMBL" id="EKD21729.1"/>
    </source>
</evidence>
<sequence>MPYNTTAIPPRKEPTGTTQLPLSRVKKIVQADPDIQAFSNAAAFVLTRATELFTQMLAEKAHEVAKSEKKPRRNLQYRDIATAVANHENLQFLGDTVPKTMTYGEYLKRAAAKAGANKTKTNGESAVEAGQTTLDGMKSAAATNGTNGFGTHAAKLGEEREEDEDEREEDANPNEQLKKESLGPRLSSGSTISNPATYVNGKEGSEDVEMS</sequence>
<feature type="compositionally biased region" description="Acidic residues" evidence="3">
    <location>
        <begin position="159"/>
        <end position="172"/>
    </location>
</feature>
<dbReference type="GO" id="GO:0006261">
    <property type="term" value="P:DNA-templated DNA replication"/>
    <property type="evidence" value="ECO:0007669"/>
    <property type="project" value="TreeGrafter"/>
</dbReference>
<keyword evidence="6" id="KW-1185">Reference proteome</keyword>
<dbReference type="Proteomes" id="UP000006753">
    <property type="component" value="Unassembled WGS sequence"/>
</dbReference>
<dbReference type="InterPro" id="IPR050568">
    <property type="entry name" value="Transcr_DNA_Rep_Reg"/>
</dbReference>
<dbReference type="GO" id="GO:0046982">
    <property type="term" value="F:protein heterodimerization activity"/>
    <property type="evidence" value="ECO:0007669"/>
    <property type="project" value="InterPro"/>
</dbReference>
<comment type="subcellular location">
    <subcellularLocation>
        <location evidence="1">Nucleus</location>
    </subcellularLocation>
</comment>
<dbReference type="AlphaFoldDB" id="K1Y9A0"/>
<dbReference type="eggNOG" id="KOG1657">
    <property type="taxonomic scope" value="Eukaryota"/>
</dbReference>
<dbReference type="OMA" id="VPKTMTY"/>
<dbReference type="GeneID" id="18756777"/>
<evidence type="ECO:0000259" key="4">
    <source>
        <dbReference type="Pfam" id="PF00808"/>
    </source>
</evidence>
<evidence type="ECO:0000256" key="3">
    <source>
        <dbReference type="SAM" id="MobiDB-lite"/>
    </source>
</evidence>
<dbReference type="Gene3D" id="1.10.20.10">
    <property type="entry name" value="Histone, subunit A"/>
    <property type="match status" value="1"/>
</dbReference>
<reference evidence="5 6" key="1">
    <citation type="journal article" date="2012" name="BMC Genomics">
        <title>Sequencing the genome of Marssonina brunnea reveals fungus-poplar co-evolution.</title>
        <authorList>
            <person name="Zhu S."/>
            <person name="Cao Y.-Z."/>
            <person name="Jiang C."/>
            <person name="Tan B.-Y."/>
            <person name="Wang Z."/>
            <person name="Feng S."/>
            <person name="Zhang L."/>
            <person name="Su X.-H."/>
            <person name="Brejova B."/>
            <person name="Vinar T."/>
            <person name="Xu M."/>
            <person name="Wang M.-X."/>
            <person name="Zhang S.-G."/>
            <person name="Huang M.-R."/>
            <person name="Wu R."/>
            <person name="Zhou Y."/>
        </authorList>
    </citation>
    <scope>NUCLEOTIDE SEQUENCE [LARGE SCALE GENOMIC DNA]</scope>
    <source>
        <strain evidence="5 6">MB_m1</strain>
    </source>
</reference>
<dbReference type="PANTHER" id="PTHR10252">
    <property type="entry name" value="HISTONE-LIKE TRANSCRIPTION FACTOR CCAAT-RELATED"/>
    <property type="match status" value="1"/>
</dbReference>
<name>K1Y9A0_MARBU</name>
<gene>
    <name evidence="5" type="ORF">MBM_00842</name>
</gene>
<feature type="compositionally biased region" description="Polar residues" evidence="3">
    <location>
        <begin position="187"/>
        <end position="197"/>
    </location>
</feature>
<dbReference type="OrthoDB" id="636685at2759"/>